<keyword evidence="2" id="KW-0547">Nucleotide-binding</keyword>
<dbReference type="PANTHER" id="PTHR45772:SF10">
    <property type="entry name" value="LIPOPOLYSACCHARIDE EXPORT SYSTEM ATP-BINDING PROTEIN LPTB"/>
    <property type="match status" value="1"/>
</dbReference>
<dbReference type="InterPro" id="IPR003593">
    <property type="entry name" value="AAA+_ATPase"/>
</dbReference>
<dbReference type="EC" id="3.6.3.-" evidence="5"/>
<dbReference type="PANTHER" id="PTHR45772">
    <property type="entry name" value="CONSERVED COMPONENT OF ABC TRANSPORTER FOR NATURAL AMINO ACIDS-RELATED"/>
    <property type="match status" value="1"/>
</dbReference>
<keyword evidence="1" id="KW-0813">Transport</keyword>
<dbReference type="Gene3D" id="3.40.50.300">
    <property type="entry name" value="P-loop containing nucleotide triphosphate hydrolases"/>
    <property type="match status" value="1"/>
</dbReference>
<dbReference type="PROSITE" id="PS00211">
    <property type="entry name" value="ABC_TRANSPORTER_1"/>
    <property type="match status" value="1"/>
</dbReference>
<proteinExistence type="predicted"/>
<keyword evidence="6" id="KW-1185">Reference proteome</keyword>
<dbReference type="RefSeq" id="WP_145257725.1">
    <property type="nucleotide sequence ID" value="NZ_CP036279.1"/>
</dbReference>
<dbReference type="InterPro" id="IPR051120">
    <property type="entry name" value="ABC_AA/LPS_Transport"/>
</dbReference>
<gene>
    <name evidence="5" type="primary">lptB</name>
    <name evidence="5" type="ORF">Pan216_19410</name>
</gene>
<dbReference type="AlphaFoldDB" id="A0A518B280"/>
<dbReference type="NCBIfam" id="TIGR04406">
    <property type="entry name" value="LPS_export_lptB"/>
    <property type="match status" value="1"/>
</dbReference>
<dbReference type="SUPFAM" id="SSF52540">
    <property type="entry name" value="P-loop containing nucleoside triphosphate hydrolases"/>
    <property type="match status" value="1"/>
</dbReference>
<dbReference type="KEGG" id="knv:Pan216_19410"/>
<evidence type="ECO:0000256" key="1">
    <source>
        <dbReference type="ARBA" id="ARBA00022448"/>
    </source>
</evidence>
<keyword evidence="5" id="KW-0378">Hydrolase</keyword>
<evidence type="ECO:0000259" key="4">
    <source>
        <dbReference type="PROSITE" id="PS50893"/>
    </source>
</evidence>
<dbReference type="GO" id="GO:0005524">
    <property type="term" value="F:ATP binding"/>
    <property type="evidence" value="ECO:0007669"/>
    <property type="project" value="UniProtKB-KW"/>
</dbReference>
<dbReference type="GO" id="GO:0055085">
    <property type="term" value="P:transmembrane transport"/>
    <property type="evidence" value="ECO:0007669"/>
    <property type="project" value="InterPro"/>
</dbReference>
<evidence type="ECO:0000313" key="5">
    <source>
        <dbReference type="EMBL" id="QDU61087.1"/>
    </source>
</evidence>
<dbReference type="GO" id="GO:0016887">
    <property type="term" value="F:ATP hydrolysis activity"/>
    <property type="evidence" value="ECO:0007669"/>
    <property type="project" value="InterPro"/>
</dbReference>
<dbReference type="Pfam" id="PF00005">
    <property type="entry name" value="ABC_tran"/>
    <property type="match status" value="1"/>
</dbReference>
<accession>A0A518B280</accession>
<dbReference type="SMART" id="SM00382">
    <property type="entry name" value="AAA"/>
    <property type="match status" value="1"/>
</dbReference>
<dbReference type="GO" id="GO:0043190">
    <property type="term" value="C:ATP-binding cassette (ABC) transporter complex"/>
    <property type="evidence" value="ECO:0007669"/>
    <property type="project" value="InterPro"/>
</dbReference>
<dbReference type="InterPro" id="IPR003439">
    <property type="entry name" value="ABC_transporter-like_ATP-bd"/>
</dbReference>
<name>A0A518B280_9BACT</name>
<evidence type="ECO:0000256" key="3">
    <source>
        <dbReference type="ARBA" id="ARBA00022840"/>
    </source>
</evidence>
<evidence type="ECO:0000313" key="6">
    <source>
        <dbReference type="Proteomes" id="UP000317093"/>
    </source>
</evidence>
<protein>
    <submittedName>
        <fullName evidence="5">Lipopolysaccharide export system ATP-binding protein LptB</fullName>
        <ecNumber evidence="5">3.6.3.-</ecNumber>
    </submittedName>
</protein>
<organism evidence="5 6">
    <name type="scientific">Kolteria novifilia</name>
    <dbReference type="NCBI Taxonomy" id="2527975"/>
    <lineage>
        <taxon>Bacteria</taxon>
        <taxon>Pseudomonadati</taxon>
        <taxon>Planctomycetota</taxon>
        <taxon>Planctomycetia</taxon>
        <taxon>Kolteriales</taxon>
        <taxon>Kolteriaceae</taxon>
        <taxon>Kolteria</taxon>
    </lineage>
</organism>
<dbReference type="PROSITE" id="PS50893">
    <property type="entry name" value="ABC_TRANSPORTER_2"/>
    <property type="match status" value="1"/>
</dbReference>
<dbReference type="EMBL" id="CP036279">
    <property type="protein sequence ID" value="QDU61087.1"/>
    <property type="molecule type" value="Genomic_DNA"/>
</dbReference>
<feature type="domain" description="ABC transporter" evidence="4">
    <location>
        <begin position="4"/>
        <end position="244"/>
    </location>
</feature>
<dbReference type="InterPro" id="IPR030921">
    <property type="entry name" value="LPS_export_LptB"/>
</dbReference>
<keyword evidence="3 5" id="KW-0067">ATP-binding</keyword>
<evidence type="ECO:0000256" key="2">
    <source>
        <dbReference type="ARBA" id="ARBA00022741"/>
    </source>
</evidence>
<dbReference type="Proteomes" id="UP000317093">
    <property type="component" value="Chromosome"/>
</dbReference>
<sequence>MALLEARGLIKQYGRRTVVKGVDIDVNVGEIVGLLGPNGAGKTTTFRMMVGMISPKDGKVTFNGQEVTHTAMYKRARLGLGYLAQDSSVFRKLTVEQNLYAILELMTVRRGEPYHSNRRQRRERVDELLEQFGLTRLRKSVAMTLSGGERRRLEIARCLASEPMLIMLDEPFTGIDPKTVADIQEIIRDLRNSSIGVLITDHHVAETLRITDRSYLIADGTMLTHGTPLDIVNDKRAREVYLGKNFNAAAISEEYASTPAPAPQPAPQTQSIRQLLDAEEIVQLVNRLGGPDDVTAAALLEARGYQVVPALVQTLERSDATMRLRAAQLLAKVLGRDIDFDPEGDDVTRSRQVAMLRRMLGERLAG</sequence>
<dbReference type="CDD" id="cd03218">
    <property type="entry name" value="ABC_YhbG"/>
    <property type="match status" value="1"/>
</dbReference>
<dbReference type="InterPro" id="IPR027417">
    <property type="entry name" value="P-loop_NTPase"/>
</dbReference>
<dbReference type="OrthoDB" id="9805514at2"/>
<reference evidence="5 6" key="1">
    <citation type="submission" date="2019-02" db="EMBL/GenBank/DDBJ databases">
        <title>Deep-cultivation of Planctomycetes and their phenomic and genomic characterization uncovers novel biology.</title>
        <authorList>
            <person name="Wiegand S."/>
            <person name="Jogler M."/>
            <person name="Boedeker C."/>
            <person name="Pinto D."/>
            <person name="Vollmers J."/>
            <person name="Rivas-Marin E."/>
            <person name="Kohn T."/>
            <person name="Peeters S.H."/>
            <person name="Heuer A."/>
            <person name="Rast P."/>
            <person name="Oberbeckmann S."/>
            <person name="Bunk B."/>
            <person name="Jeske O."/>
            <person name="Meyerdierks A."/>
            <person name="Storesund J.E."/>
            <person name="Kallscheuer N."/>
            <person name="Luecker S."/>
            <person name="Lage O.M."/>
            <person name="Pohl T."/>
            <person name="Merkel B.J."/>
            <person name="Hornburger P."/>
            <person name="Mueller R.-W."/>
            <person name="Bruemmer F."/>
            <person name="Labrenz M."/>
            <person name="Spormann A.M."/>
            <person name="Op den Camp H."/>
            <person name="Overmann J."/>
            <person name="Amann R."/>
            <person name="Jetten M.S.M."/>
            <person name="Mascher T."/>
            <person name="Medema M.H."/>
            <person name="Devos D.P."/>
            <person name="Kaster A.-K."/>
            <person name="Ovreas L."/>
            <person name="Rohde M."/>
            <person name="Galperin M.Y."/>
            <person name="Jogler C."/>
        </authorList>
    </citation>
    <scope>NUCLEOTIDE SEQUENCE [LARGE SCALE GENOMIC DNA]</scope>
    <source>
        <strain evidence="5 6">Pan216</strain>
    </source>
</reference>
<dbReference type="InterPro" id="IPR017871">
    <property type="entry name" value="ABC_transporter-like_CS"/>
</dbReference>